<dbReference type="KEGG" id="pda:120109517"/>
<keyword evidence="11" id="KW-0325">Glycoprotein</keyword>
<dbReference type="SUPFAM" id="SSF56112">
    <property type="entry name" value="Protein kinase-like (PK-like)"/>
    <property type="match status" value="1"/>
</dbReference>
<keyword evidence="7" id="KW-0067">ATP-binding</keyword>
<dbReference type="Pfam" id="PF13855">
    <property type="entry name" value="LRR_8"/>
    <property type="match status" value="1"/>
</dbReference>
<keyword evidence="3 12" id="KW-0812">Transmembrane</keyword>
<name>A0A8B9A0L3_PHODC</name>
<dbReference type="Gene3D" id="3.30.200.20">
    <property type="entry name" value="Phosphorylase Kinase, domain 1"/>
    <property type="match status" value="1"/>
</dbReference>
<dbReference type="SUPFAM" id="SSF52058">
    <property type="entry name" value="L domain-like"/>
    <property type="match status" value="1"/>
</dbReference>
<keyword evidence="5" id="KW-0677">Repeat</keyword>
<evidence type="ECO:0000256" key="11">
    <source>
        <dbReference type="ARBA" id="ARBA00023180"/>
    </source>
</evidence>
<dbReference type="PANTHER" id="PTHR48056:SF81">
    <property type="entry name" value="RECEPTOR PROTEIN-TYROSINE KINASE CEPR1"/>
    <property type="match status" value="1"/>
</dbReference>
<dbReference type="Gene3D" id="3.80.10.10">
    <property type="entry name" value="Ribonuclease Inhibitor"/>
    <property type="match status" value="1"/>
</dbReference>
<evidence type="ECO:0000256" key="5">
    <source>
        <dbReference type="ARBA" id="ARBA00022737"/>
    </source>
</evidence>
<evidence type="ECO:0000256" key="12">
    <source>
        <dbReference type="SAM" id="Phobius"/>
    </source>
</evidence>
<dbReference type="GeneID" id="120109517"/>
<proteinExistence type="predicted"/>
<evidence type="ECO:0000256" key="6">
    <source>
        <dbReference type="ARBA" id="ARBA00022741"/>
    </source>
</evidence>
<dbReference type="AlphaFoldDB" id="A0A8B9A0L3"/>
<evidence type="ECO:0000256" key="3">
    <source>
        <dbReference type="ARBA" id="ARBA00022692"/>
    </source>
</evidence>
<evidence type="ECO:0000256" key="10">
    <source>
        <dbReference type="ARBA" id="ARBA00023170"/>
    </source>
</evidence>
<keyword evidence="13" id="KW-1185">Reference proteome</keyword>
<protein>
    <submittedName>
        <fullName evidence="14">Inactive receptor-like protein kinase At1g64210</fullName>
    </submittedName>
</protein>
<dbReference type="FunFam" id="3.80.10.10:FF:000129">
    <property type="entry name" value="Leucine-rich repeat receptor-like kinase"/>
    <property type="match status" value="1"/>
</dbReference>
<sequence>MSISGAVHRKADAVAWESPTENSINPCHERQMKFPYSMAISWQQRSCGLTLLWPVCILALTLGTGAYRSSTSSESKSLIQFIQAADPENILDLNWNGHIPDHCSGMWMGIKCDVLSLHVTEIRLENMNISGRIDADSLCKLPSLQFLSLAINHITGDIPESMSNCLGLTYLNLSSNMLNGKVPASMESLKNLRSFDISNNNLTGYIPHFKQEIELVYHNTMISGMSVNETDPAIKASDDKIRDNVNQPKAPTLAWSITILTLVLLITFFSLFIFFTDKKNPKVAEVKESKKCVHESSARNYTTGTEDDIEKGGKVQDLVFFGERQEKFTMDDLLTSAADLQGRNIYSSLYKIRLKNSSIFVVKRLKNLHVSGDDFKQKVMRIGNLKHPNLLPLVACHSSDHDKLLIYRYQNSGSLSSLFSSKTL</sequence>
<evidence type="ECO:0000313" key="13">
    <source>
        <dbReference type="Proteomes" id="UP000228380"/>
    </source>
</evidence>
<dbReference type="OrthoDB" id="5966500at2759"/>
<dbReference type="InterPro" id="IPR001611">
    <property type="entry name" value="Leu-rich_rpt"/>
</dbReference>
<dbReference type="InterPro" id="IPR032675">
    <property type="entry name" value="LRR_dom_sf"/>
</dbReference>
<keyword evidence="4" id="KW-0732">Signal</keyword>
<keyword evidence="2" id="KW-0433">Leucine-rich repeat</keyword>
<dbReference type="Proteomes" id="UP000228380">
    <property type="component" value="Unplaced"/>
</dbReference>
<evidence type="ECO:0000256" key="7">
    <source>
        <dbReference type="ARBA" id="ARBA00022840"/>
    </source>
</evidence>
<feature type="transmembrane region" description="Helical" evidence="12">
    <location>
        <begin position="253"/>
        <end position="275"/>
    </location>
</feature>
<evidence type="ECO:0000256" key="1">
    <source>
        <dbReference type="ARBA" id="ARBA00004167"/>
    </source>
</evidence>
<gene>
    <name evidence="14" type="primary">LOC120109517</name>
</gene>
<dbReference type="RefSeq" id="XP_038979182.1">
    <property type="nucleotide sequence ID" value="XM_039123254.1"/>
</dbReference>
<accession>A0A8B9A0L3</accession>
<dbReference type="InterPro" id="IPR011009">
    <property type="entry name" value="Kinase-like_dom_sf"/>
</dbReference>
<dbReference type="InterPro" id="IPR050647">
    <property type="entry name" value="Plant_LRR-RLKs"/>
</dbReference>
<evidence type="ECO:0000256" key="9">
    <source>
        <dbReference type="ARBA" id="ARBA00023136"/>
    </source>
</evidence>
<keyword evidence="6" id="KW-0547">Nucleotide-binding</keyword>
<keyword evidence="9 12" id="KW-0472">Membrane</keyword>
<evidence type="ECO:0000256" key="2">
    <source>
        <dbReference type="ARBA" id="ARBA00022614"/>
    </source>
</evidence>
<keyword evidence="8 12" id="KW-1133">Transmembrane helix</keyword>
<comment type="subcellular location">
    <subcellularLocation>
        <location evidence="1">Membrane</location>
        <topology evidence="1">Single-pass membrane protein</topology>
    </subcellularLocation>
</comment>
<evidence type="ECO:0000256" key="8">
    <source>
        <dbReference type="ARBA" id="ARBA00022989"/>
    </source>
</evidence>
<dbReference type="GO" id="GO:0016020">
    <property type="term" value="C:membrane"/>
    <property type="evidence" value="ECO:0007669"/>
    <property type="project" value="UniProtKB-SubCell"/>
</dbReference>
<evidence type="ECO:0000313" key="14">
    <source>
        <dbReference type="RefSeq" id="XP_038979182.1"/>
    </source>
</evidence>
<dbReference type="GO" id="GO:0005524">
    <property type="term" value="F:ATP binding"/>
    <property type="evidence" value="ECO:0007669"/>
    <property type="project" value="UniProtKB-KW"/>
</dbReference>
<keyword evidence="10" id="KW-0675">Receptor</keyword>
<organism evidence="13 14">
    <name type="scientific">Phoenix dactylifera</name>
    <name type="common">Date palm</name>
    <dbReference type="NCBI Taxonomy" id="42345"/>
    <lineage>
        <taxon>Eukaryota</taxon>
        <taxon>Viridiplantae</taxon>
        <taxon>Streptophyta</taxon>
        <taxon>Embryophyta</taxon>
        <taxon>Tracheophyta</taxon>
        <taxon>Spermatophyta</taxon>
        <taxon>Magnoliopsida</taxon>
        <taxon>Liliopsida</taxon>
        <taxon>Arecaceae</taxon>
        <taxon>Coryphoideae</taxon>
        <taxon>Phoeniceae</taxon>
        <taxon>Phoenix</taxon>
    </lineage>
</organism>
<reference evidence="14" key="1">
    <citation type="submission" date="2025-08" db="UniProtKB">
        <authorList>
            <consortium name="RefSeq"/>
        </authorList>
    </citation>
    <scope>IDENTIFICATION</scope>
    <source>
        <tissue evidence="14">Young leaves</tissue>
    </source>
</reference>
<evidence type="ECO:0000256" key="4">
    <source>
        <dbReference type="ARBA" id="ARBA00022729"/>
    </source>
</evidence>
<dbReference type="PANTHER" id="PTHR48056">
    <property type="entry name" value="LRR RECEPTOR-LIKE SERINE/THREONINE-PROTEIN KINASE-RELATED"/>
    <property type="match status" value="1"/>
</dbReference>